<feature type="transmembrane region" description="Helical" evidence="6">
    <location>
        <begin position="473"/>
        <end position="490"/>
    </location>
</feature>
<organism evidence="8 9">
    <name type="scientific">Magallana gigas</name>
    <name type="common">Pacific oyster</name>
    <name type="synonym">Crassostrea gigas</name>
    <dbReference type="NCBI Taxonomy" id="29159"/>
    <lineage>
        <taxon>Eukaryota</taxon>
        <taxon>Metazoa</taxon>
        <taxon>Spiralia</taxon>
        <taxon>Lophotrochozoa</taxon>
        <taxon>Mollusca</taxon>
        <taxon>Bivalvia</taxon>
        <taxon>Autobranchia</taxon>
        <taxon>Pteriomorphia</taxon>
        <taxon>Ostreida</taxon>
        <taxon>Ostreoidea</taxon>
        <taxon>Ostreidae</taxon>
        <taxon>Magallana</taxon>
    </lineage>
</organism>
<dbReference type="InterPro" id="IPR020846">
    <property type="entry name" value="MFS_dom"/>
</dbReference>
<proteinExistence type="predicted"/>
<dbReference type="PROSITE" id="PS00216">
    <property type="entry name" value="SUGAR_TRANSPORT_1"/>
    <property type="match status" value="1"/>
</dbReference>
<evidence type="ECO:0000256" key="3">
    <source>
        <dbReference type="ARBA" id="ARBA00022989"/>
    </source>
</evidence>
<feature type="transmembrane region" description="Helical" evidence="6">
    <location>
        <begin position="318"/>
        <end position="339"/>
    </location>
</feature>
<dbReference type="SUPFAM" id="SSF103473">
    <property type="entry name" value="MFS general substrate transporter"/>
    <property type="match status" value="1"/>
</dbReference>
<sequence>MDYDDVIQGLGSFGKFQRRILFFISIPLLLTGFGAPATSFILVNQPHRCKIPSYENDTYAIQSASHQEIINRTIPRTSEGSYAECTVIVNGTEQKCSKWVYDQSQFIRTVTSDFNLVCDNTIIRSHLKTTYLFGFMAASVVSQLSDIFGRRPMLLGLYTLNVIVVFSIPFSISVPMFAALRFFEGLCNLASYQVAFVMVIELVGPVPRVYVANWSLIAWCFGLFLFTLLVYCERNWFYLMLWLAIPTIPPLVLWIPGVITESPRWLLARGRTAEASKILTKMARANNAQKKFDASKIKKEPDPGIRVILRELFHSKLLLKRLAIITSNWFVVSFIYYGLTTNVGSLGGNMYENFALLVLMELAGTSVIFFLNITGRRPVHLVSIFGCCIASIGSIMLIQFAEHSLYWLHILVALVSRFGISALFAVLYVYTGELFPTVVRSIIIGTVNMGARVGSMISPYLYDITDGKLGKMLPLIVYAVLTITVGLVSLRLPETNKRKLTETVEEAGQGNESQEVMQDEEHLVSTPLTHSHARKSL</sequence>
<evidence type="ECO:0000256" key="1">
    <source>
        <dbReference type="ARBA" id="ARBA00004141"/>
    </source>
</evidence>
<dbReference type="Proteomes" id="UP000005408">
    <property type="component" value="Unassembled WGS sequence"/>
</dbReference>
<feature type="transmembrane region" description="Helical" evidence="6">
    <location>
        <begin position="211"/>
        <end position="231"/>
    </location>
</feature>
<keyword evidence="2 6" id="KW-0812">Transmembrane</keyword>
<comment type="subcellular location">
    <subcellularLocation>
        <location evidence="1">Membrane</location>
        <topology evidence="1">Multi-pass membrane protein</topology>
    </subcellularLocation>
</comment>
<feature type="region of interest" description="Disordered" evidence="5">
    <location>
        <begin position="505"/>
        <end position="537"/>
    </location>
</feature>
<feature type="transmembrane region" description="Helical" evidence="6">
    <location>
        <begin position="354"/>
        <end position="374"/>
    </location>
</feature>
<evidence type="ECO:0000256" key="5">
    <source>
        <dbReference type="SAM" id="MobiDB-lite"/>
    </source>
</evidence>
<accession>A0A8W8M9A5</accession>
<dbReference type="AlphaFoldDB" id="A0A8W8M9A5"/>
<evidence type="ECO:0000313" key="8">
    <source>
        <dbReference type="EnsemblMetazoa" id="G31987.1:cds"/>
    </source>
</evidence>
<dbReference type="GO" id="GO:0022857">
    <property type="term" value="F:transmembrane transporter activity"/>
    <property type="evidence" value="ECO:0007669"/>
    <property type="project" value="InterPro"/>
</dbReference>
<keyword evidence="9" id="KW-1185">Reference proteome</keyword>
<evidence type="ECO:0000259" key="7">
    <source>
        <dbReference type="PROSITE" id="PS50850"/>
    </source>
</evidence>
<keyword evidence="4 6" id="KW-0472">Membrane</keyword>
<evidence type="ECO:0000313" key="9">
    <source>
        <dbReference type="Proteomes" id="UP000005408"/>
    </source>
</evidence>
<feature type="domain" description="Major facilitator superfamily (MFS) profile" evidence="7">
    <location>
        <begin position="20"/>
        <end position="497"/>
    </location>
</feature>
<dbReference type="GO" id="GO:0016020">
    <property type="term" value="C:membrane"/>
    <property type="evidence" value="ECO:0007669"/>
    <property type="project" value="UniProtKB-SubCell"/>
</dbReference>
<protein>
    <recommendedName>
        <fullName evidence="7">Major facilitator superfamily (MFS) profile domain-containing protein</fullName>
    </recommendedName>
</protein>
<dbReference type="EnsemblMetazoa" id="G31987.1">
    <property type="protein sequence ID" value="G31987.1:cds"/>
    <property type="gene ID" value="G31987"/>
</dbReference>
<dbReference type="OMA" id="KEYRTHA"/>
<feature type="transmembrane region" description="Helical" evidence="6">
    <location>
        <begin position="178"/>
        <end position="199"/>
    </location>
</feature>
<feature type="transmembrane region" description="Helical" evidence="6">
    <location>
        <begin position="381"/>
        <end position="400"/>
    </location>
</feature>
<evidence type="ECO:0000256" key="6">
    <source>
        <dbReference type="SAM" id="Phobius"/>
    </source>
</evidence>
<dbReference type="InterPro" id="IPR005828">
    <property type="entry name" value="MFS_sugar_transport-like"/>
</dbReference>
<evidence type="ECO:0000256" key="2">
    <source>
        <dbReference type="ARBA" id="ARBA00022692"/>
    </source>
</evidence>
<feature type="transmembrane region" description="Helical" evidence="6">
    <location>
        <begin position="406"/>
        <end position="430"/>
    </location>
</feature>
<dbReference type="InterPro" id="IPR005829">
    <property type="entry name" value="Sugar_transporter_CS"/>
</dbReference>
<name>A0A8W8M9A5_MAGGI</name>
<dbReference type="InterPro" id="IPR036259">
    <property type="entry name" value="MFS_trans_sf"/>
</dbReference>
<dbReference type="PANTHER" id="PTHR24064">
    <property type="entry name" value="SOLUTE CARRIER FAMILY 22 MEMBER"/>
    <property type="match status" value="1"/>
</dbReference>
<feature type="transmembrane region" description="Helical" evidence="6">
    <location>
        <begin position="237"/>
        <end position="259"/>
    </location>
</feature>
<evidence type="ECO:0000256" key="4">
    <source>
        <dbReference type="ARBA" id="ARBA00023136"/>
    </source>
</evidence>
<feature type="transmembrane region" description="Helical" evidence="6">
    <location>
        <begin position="20"/>
        <end position="43"/>
    </location>
</feature>
<dbReference type="Pfam" id="PF00083">
    <property type="entry name" value="Sugar_tr"/>
    <property type="match status" value="1"/>
</dbReference>
<feature type="transmembrane region" description="Helical" evidence="6">
    <location>
        <begin position="442"/>
        <end position="461"/>
    </location>
</feature>
<dbReference type="OrthoDB" id="6052004at2759"/>
<keyword evidence="3 6" id="KW-1133">Transmembrane helix</keyword>
<dbReference type="PROSITE" id="PS50850">
    <property type="entry name" value="MFS"/>
    <property type="match status" value="1"/>
</dbReference>
<dbReference type="Gene3D" id="1.20.1250.20">
    <property type="entry name" value="MFS general substrate transporter like domains"/>
    <property type="match status" value="1"/>
</dbReference>
<feature type="transmembrane region" description="Helical" evidence="6">
    <location>
        <begin position="153"/>
        <end position="172"/>
    </location>
</feature>
<reference evidence="8" key="1">
    <citation type="submission" date="2022-08" db="UniProtKB">
        <authorList>
            <consortium name="EnsemblMetazoa"/>
        </authorList>
    </citation>
    <scope>IDENTIFICATION</scope>
    <source>
        <strain evidence="8">05x7-T-G4-1.051#20</strain>
    </source>
</reference>